<evidence type="ECO:0000313" key="9">
    <source>
        <dbReference type="Proteomes" id="UP000784294"/>
    </source>
</evidence>
<dbReference type="PANTHER" id="PTHR11706:SF33">
    <property type="entry name" value="NATURAL RESISTANCE-ASSOCIATED MACROPHAGE PROTEIN 2"/>
    <property type="match status" value="1"/>
</dbReference>
<comment type="subcellular location">
    <subcellularLocation>
        <location evidence="1">Membrane</location>
        <topology evidence="1">Multi-pass membrane protein</topology>
    </subcellularLocation>
</comment>
<comment type="caution">
    <text evidence="8">The sequence shown here is derived from an EMBL/GenBank/DDBJ whole genome shotgun (WGS) entry which is preliminary data.</text>
</comment>
<dbReference type="EMBL" id="CAAALY010070963">
    <property type="protein sequence ID" value="VEL24979.1"/>
    <property type="molecule type" value="Genomic_DNA"/>
</dbReference>
<dbReference type="Proteomes" id="UP000784294">
    <property type="component" value="Unassembled WGS sequence"/>
</dbReference>
<keyword evidence="5 7" id="KW-1133">Transmembrane helix</keyword>
<dbReference type="GO" id="GO:0010008">
    <property type="term" value="C:endosome membrane"/>
    <property type="evidence" value="ECO:0007669"/>
    <property type="project" value="TreeGrafter"/>
</dbReference>
<evidence type="ECO:0000256" key="3">
    <source>
        <dbReference type="ARBA" id="ARBA00022448"/>
    </source>
</evidence>
<organism evidence="8 9">
    <name type="scientific">Protopolystoma xenopodis</name>
    <dbReference type="NCBI Taxonomy" id="117903"/>
    <lineage>
        <taxon>Eukaryota</taxon>
        <taxon>Metazoa</taxon>
        <taxon>Spiralia</taxon>
        <taxon>Lophotrochozoa</taxon>
        <taxon>Platyhelminthes</taxon>
        <taxon>Monogenea</taxon>
        <taxon>Polyopisthocotylea</taxon>
        <taxon>Polystomatidea</taxon>
        <taxon>Polystomatidae</taxon>
        <taxon>Protopolystoma</taxon>
    </lineage>
</organism>
<sequence length="75" mass="8262">MRQGIYLGCRFGLAALFIWAIGILAAGQSSTMTGTYSGQFVMEGFLSLTWKRWQRVLLTRSIAIMPTILVAVFSG</sequence>
<keyword evidence="3" id="KW-0813">Transport</keyword>
<feature type="transmembrane region" description="Helical" evidence="7">
    <location>
        <begin position="53"/>
        <end position="73"/>
    </location>
</feature>
<evidence type="ECO:0000256" key="5">
    <source>
        <dbReference type="ARBA" id="ARBA00022989"/>
    </source>
</evidence>
<accession>A0A448X0T1</accession>
<evidence type="ECO:0000256" key="7">
    <source>
        <dbReference type="SAM" id="Phobius"/>
    </source>
</evidence>
<keyword evidence="4 7" id="KW-0812">Transmembrane</keyword>
<dbReference type="OrthoDB" id="409173at2759"/>
<gene>
    <name evidence="8" type="ORF">PXEA_LOCUS18419</name>
</gene>
<dbReference type="PRINTS" id="PR00447">
    <property type="entry name" value="NATRESASSCMP"/>
</dbReference>
<name>A0A448X0T1_9PLAT</name>
<reference evidence="8" key="1">
    <citation type="submission" date="2018-11" db="EMBL/GenBank/DDBJ databases">
        <authorList>
            <consortium name="Pathogen Informatics"/>
        </authorList>
    </citation>
    <scope>NUCLEOTIDE SEQUENCE</scope>
</reference>
<evidence type="ECO:0000313" key="8">
    <source>
        <dbReference type="EMBL" id="VEL24979.1"/>
    </source>
</evidence>
<evidence type="ECO:0000256" key="1">
    <source>
        <dbReference type="ARBA" id="ARBA00004141"/>
    </source>
</evidence>
<dbReference type="GO" id="GO:0005384">
    <property type="term" value="F:manganese ion transmembrane transporter activity"/>
    <property type="evidence" value="ECO:0007669"/>
    <property type="project" value="TreeGrafter"/>
</dbReference>
<dbReference type="AlphaFoldDB" id="A0A448X0T1"/>
<dbReference type="PANTHER" id="PTHR11706">
    <property type="entry name" value="SOLUTE CARRIER PROTEIN FAMILY 11 MEMBER"/>
    <property type="match status" value="1"/>
</dbReference>
<dbReference type="InterPro" id="IPR001046">
    <property type="entry name" value="NRAMP_fam"/>
</dbReference>
<evidence type="ECO:0000256" key="6">
    <source>
        <dbReference type="ARBA" id="ARBA00023136"/>
    </source>
</evidence>
<protein>
    <submittedName>
        <fullName evidence="8">Uncharacterized protein</fullName>
    </submittedName>
</protein>
<comment type="similarity">
    <text evidence="2">Belongs to the NRAMP family.</text>
</comment>
<keyword evidence="6 7" id="KW-0472">Membrane</keyword>
<dbReference type="GO" id="GO:0005381">
    <property type="term" value="F:iron ion transmembrane transporter activity"/>
    <property type="evidence" value="ECO:0007669"/>
    <property type="project" value="TreeGrafter"/>
</dbReference>
<dbReference type="GO" id="GO:0015086">
    <property type="term" value="F:cadmium ion transmembrane transporter activity"/>
    <property type="evidence" value="ECO:0007669"/>
    <property type="project" value="TreeGrafter"/>
</dbReference>
<dbReference type="GO" id="GO:0005886">
    <property type="term" value="C:plasma membrane"/>
    <property type="evidence" value="ECO:0007669"/>
    <property type="project" value="TreeGrafter"/>
</dbReference>
<dbReference type="Pfam" id="PF01566">
    <property type="entry name" value="Nramp"/>
    <property type="match status" value="1"/>
</dbReference>
<evidence type="ECO:0000256" key="2">
    <source>
        <dbReference type="ARBA" id="ARBA00006670"/>
    </source>
</evidence>
<keyword evidence="9" id="KW-1185">Reference proteome</keyword>
<evidence type="ECO:0000256" key="4">
    <source>
        <dbReference type="ARBA" id="ARBA00022692"/>
    </source>
</evidence>
<proteinExistence type="inferred from homology"/>